<dbReference type="EMBL" id="JACXAE010000086">
    <property type="protein sequence ID" value="MBD2775963.1"/>
    <property type="molecule type" value="Genomic_DNA"/>
</dbReference>
<gene>
    <name evidence="3" type="ORF">ICL16_28870</name>
</gene>
<reference evidence="3" key="1">
    <citation type="submission" date="2020-09" db="EMBL/GenBank/DDBJ databases">
        <title>Iningainema tapete sp. nov. (Scytonemataceae, Cyanobacteria) from greenhouses in central Florida (USA) produces two types of nodularin with biosynthetic potential for microcystin-LR and anabaenopeptins.</title>
        <authorList>
            <person name="Berthold D.E."/>
            <person name="Lefler F.W."/>
            <person name="Huang I.-S."/>
            <person name="Abdulla H."/>
            <person name="Zimba P.V."/>
            <person name="Laughinghouse H.D. IV."/>
        </authorList>
    </citation>
    <scope>NUCLEOTIDE SEQUENCE</scope>
    <source>
        <strain evidence="3">BLCCT55</strain>
    </source>
</reference>
<keyword evidence="1" id="KW-0472">Membrane</keyword>
<accession>A0A8J6XZB0</accession>
<dbReference type="InterPro" id="IPR048567">
    <property type="entry name" value="CyanoTRADDas_TM"/>
</dbReference>
<keyword evidence="1" id="KW-0812">Transmembrane</keyword>
<dbReference type="Proteomes" id="UP000629098">
    <property type="component" value="Unassembled WGS sequence"/>
</dbReference>
<dbReference type="Pfam" id="PF20712">
    <property type="entry name" value="CyanoTRADDas_TM"/>
    <property type="match status" value="1"/>
</dbReference>
<evidence type="ECO:0000256" key="1">
    <source>
        <dbReference type="SAM" id="Phobius"/>
    </source>
</evidence>
<sequence length="92" mass="10171">MLSKNDSSRNEVAYQERLRQARLSFNFTLAAIATSVFISLVSVAFLLTGGTNRISAMKLAIASNIVIVRCLQLARDANDRFDKTTKDSLDES</sequence>
<protein>
    <recommendedName>
        <fullName evidence="2">Cyanobacterial TRADD-N associated 2 transmembrane domain-containing protein</fullName>
    </recommendedName>
</protein>
<name>A0A8J6XZB0_9CYAN</name>
<keyword evidence="1" id="KW-1133">Transmembrane helix</keyword>
<evidence type="ECO:0000259" key="2">
    <source>
        <dbReference type="Pfam" id="PF20712"/>
    </source>
</evidence>
<evidence type="ECO:0000313" key="4">
    <source>
        <dbReference type="Proteomes" id="UP000629098"/>
    </source>
</evidence>
<feature type="transmembrane region" description="Helical" evidence="1">
    <location>
        <begin position="27"/>
        <end position="48"/>
    </location>
</feature>
<dbReference type="RefSeq" id="WP_190835023.1">
    <property type="nucleotide sequence ID" value="NZ_CAWPPI010000086.1"/>
</dbReference>
<proteinExistence type="predicted"/>
<keyword evidence="4" id="KW-1185">Reference proteome</keyword>
<dbReference type="AlphaFoldDB" id="A0A8J6XZB0"/>
<organism evidence="3 4">
    <name type="scientific">Iningainema tapete BLCC-T55</name>
    <dbReference type="NCBI Taxonomy" id="2748662"/>
    <lineage>
        <taxon>Bacteria</taxon>
        <taxon>Bacillati</taxon>
        <taxon>Cyanobacteriota</taxon>
        <taxon>Cyanophyceae</taxon>
        <taxon>Nostocales</taxon>
        <taxon>Scytonemataceae</taxon>
        <taxon>Iningainema tapete</taxon>
    </lineage>
</organism>
<feature type="domain" description="Cyanobacterial TRADD-N associated 2 transmembrane" evidence="2">
    <location>
        <begin position="16"/>
        <end position="80"/>
    </location>
</feature>
<comment type="caution">
    <text evidence="3">The sequence shown here is derived from an EMBL/GenBank/DDBJ whole genome shotgun (WGS) entry which is preliminary data.</text>
</comment>
<evidence type="ECO:0000313" key="3">
    <source>
        <dbReference type="EMBL" id="MBD2775963.1"/>
    </source>
</evidence>